<keyword evidence="2" id="KW-1185">Reference proteome</keyword>
<sequence length="228" mass="25796">MLKEMVTTLMGLPDGVWDSYAFGREPLNGRLTDESRRSFAGLAHQTGCVQARETRAAYPQLTVEEIIQKLDIDLNIKKSQDDGNYIMFACYTEPNHILVYKKPIQQTAELLRQKGCGNLISGKQMQEILLAHELFHWYEYQKADLPTNQKVLSLWKIGPLENKSRLVSLGEIAAMAFAKEMLALSYSPYILDVLLLLTVNLGLARELYNTVLGLAGLPKCPDEAWEEF</sequence>
<proteinExistence type="predicted"/>
<protein>
    <submittedName>
        <fullName evidence="1">Uncharacterized protein</fullName>
    </submittedName>
</protein>
<name>A0A315ZWA3_9FIRM</name>
<organism evidence="1 2">
    <name type="scientific">Faecalicatena contorta</name>
    <dbReference type="NCBI Taxonomy" id="39482"/>
    <lineage>
        <taxon>Bacteria</taxon>
        <taxon>Bacillati</taxon>
        <taxon>Bacillota</taxon>
        <taxon>Clostridia</taxon>
        <taxon>Lachnospirales</taxon>
        <taxon>Lachnospiraceae</taxon>
        <taxon>Faecalicatena</taxon>
    </lineage>
</organism>
<dbReference type="EMBL" id="UHJJ01000009">
    <property type="protein sequence ID" value="SUQ14974.1"/>
    <property type="molecule type" value="Genomic_DNA"/>
</dbReference>
<evidence type="ECO:0000313" key="2">
    <source>
        <dbReference type="Proteomes" id="UP000254051"/>
    </source>
</evidence>
<evidence type="ECO:0000313" key="1">
    <source>
        <dbReference type="EMBL" id="SUQ14974.1"/>
    </source>
</evidence>
<dbReference type="AlphaFoldDB" id="A0A315ZWA3"/>
<reference evidence="2" key="1">
    <citation type="submission" date="2017-07" db="EMBL/GenBank/DDBJ databases">
        <authorList>
            <person name="Varghese N."/>
            <person name="Submissions S."/>
        </authorList>
    </citation>
    <scope>NUCLEOTIDE SEQUENCE [LARGE SCALE GENOMIC DNA]</scope>
    <source>
        <strain evidence="2">NLAE-zl-C134</strain>
    </source>
</reference>
<dbReference type="RefSeq" id="WP_109712373.1">
    <property type="nucleotide sequence ID" value="NZ_QGDS01000009.1"/>
</dbReference>
<dbReference type="Proteomes" id="UP000254051">
    <property type="component" value="Unassembled WGS sequence"/>
</dbReference>
<gene>
    <name evidence="1" type="ORF">SAMN05216529_10924</name>
</gene>
<accession>A0A315ZWA3</accession>
<dbReference type="OrthoDB" id="1842465at2"/>